<reference evidence="1" key="1">
    <citation type="submission" date="2021-01" db="EMBL/GenBank/DDBJ databases">
        <authorList>
            <person name="Corre E."/>
            <person name="Pelletier E."/>
            <person name="Niang G."/>
            <person name="Scheremetjew M."/>
            <person name="Finn R."/>
            <person name="Kale V."/>
            <person name="Holt S."/>
            <person name="Cochrane G."/>
            <person name="Meng A."/>
            <person name="Brown T."/>
            <person name="Cohen L."/>
        </authorList>
    </citation>
    <scope>NUCLEOTIDE SEQUENCE</scope>
    <source>
        <strain evidence="1">CCMP1594</strain>
    </source>
</reference>
<gene>
    <name evidence="1" type="ORF">EGYM00163_LOCUS37176</name>
</gene>
<sequence>MSNLIPEGNGGGQHQNQYTIRLLVVVQGARSWLPATLLKVGDVLVLEVQSGNVIVDALAPKYGDSNGMQDNFEWSYVQNSRTIHFSQQQTDVLEKEYQKNAQGNIQLQMDKKLSFCNLAQMKLCLLGAT</sequence>
<name>A0A7S4LFG9_9EUGL</name>
<protein>
    <submittedName>
        <fullName evidence="1">Uncharacterized protein</fullName>
    </submittedName>
</protein>
<dbReference type="EMBL" id="HBJA01107577">
    <property type="protein sequence ID" value="CAE0825924.1"/>
    <property type="molecule type" value="Transcribed_RNA"/>
</dbReference>
<proteinExistence type="predicted"/>
<accession>A0A7S4LFG9</accession>
<dbReference type="AlphaFoldDB" id="A0A7S4LFG9"/>
<organism evidence="1">
    <name type="scientific">Eutreptiella gymnastica</name>
    <dbReference type="NCBI Taxonomy" id="73025"/>
    <lineage>
        <taxon>Eukaryota</taxon>
        <taxon>Discoba</taxon>
        <taxon>Euglenozoa</taxon>
        <taxon>Euglenida</taxon>
        <taxon>Spirocuta</taxon>
        <taxon>Euglenophyceae</taxon>
        <taxon>Eutreptiales</taxon>
        <taxon>Eutreptiaceae</taxon>
        <taxon>Eutreptiella</taxon>
    </lineage>
</organism>
<evidence type="ECO:0000313" key="1">
    <source>
        <dbReference type="EMBL" id="CAE0825924.1"/>
    </source>
</evidence>